<comment type="subcellular location">
    <subcellularLocation>
        <location evidence="1">Secreted</location>
    </subcellularLocation>
</comment>
<evidence type="ECO:0000256" key="9">
    <source>
        <dbReference type="SAM" id="MobiDB-lite"/>
    </source>
</evidence>
<evidence type="ECO:0000313" key="12">
    <source>
        <dbReference type="Proteomes" id="UP000007797"/>
    </source>
</evidence>
<keyword evidence="3" id="KW-0964">Secreted</keyword>
<keyword evidence="7" id="KW-0378">Hydrolase</keyword>
<dbReference type="EMBL" id="GL883010">
    <property type="protein sequence ID" value="EGG20940.1"/>
    <property type="molecule type" value="Genomic_DNA"/>
</dbReference>
<evidence type="ECO:0000256" key="3">
    <source>
        <dbReference type="ARBA" id="ARBA00022525"/>
    </source>
</evidence>
<organism evidence="11 12">
    <name type="scientific">Cavenderia fasciculata</name>
    <name type="common">Slime mold</name>
    <name type="synonym">Dictyostelium fasciculatum</name>
    <dbReference type="NCBI Taxonomy" id="261658"/>
    <lineage>
        <taxon>Eukaryota</taxon>
        <taxon>Amoebozoa</taxon>
        <taxon>Evosea</taxon>
        <taxon>Eumycetozoa</taxon>
        <taxon>Dictyostelia</taxon>
        <taxon>Acytosteliales</taxon>
        <taxon>Cavenderiaceae</taxon>
        <taxon>Cavenderia</taxon>
    </lineage>
</organism>
<dbReference type="GO" id="GO:0042593">
    <property type="term" value="P:glucose homeostasis"/>
    <property type="evidence" value="ECO:0007669"/>
    <property type="project" value="TreeGrafter"/>
</dbReference>
<dbReference type="SUPFAM" id="SSF51445">
    <property type="entry name" value="(Trans)glycosidases"/>
    <property type="match status" value="1"/>
</dbReference>
<evidence type="ECO:0000256" key="6">
    <source>
        <dbReference type="ARBA" id="ARBA00022729"/>
    </source>
</evidence>
<feature type="signal peptide" evidence="10">
    <location>
        <begin position="1"/>
        <end position="23"/>
    </location>
</feature>
<dbReference type="RefSeq" id="XP_004358790.1">
    <property type="nucleotide sequence ID" value="XM_004358733.1"/>
</dbReference>
<dbReference type="GO" id="GO:0042742">
    <property type="term" value="P:defense response to bacterium"/>
    <property type="evidence" value="ECO:0007669"/>
    <property type="project" value="UniProtKB-KW"/>
</dbReference>
<reference evidence="12" key="1">
    <citation type="journal article" date="2011" name="Genome Res.">
        <title>Phylogeny-wide analysis of social amoeba genomes highlights ancient origins for complex intercellular communication.</title>
        <authorList>
            <person name="Heidel A.J."/>
            <person name="Lawal H.M."/>
            <person name="Felder M."/>
            <person name="Schilde C."/>
            <person name="Helps N.R."/>
            <person name="Tunggal B."/>
            <person name="Rivero F."/>
            <person name="John U."/>
            <person name="Schleicher M."/>
            <person name="Eichinger L."/>
            <person name="Platzer M."/>
            <person name="Noegel A.A."/>
            <person name="Schaap P."/>
            <person name="Gloeckner G."/>
        </authorList>
    </citation>
    <scope>NUCLEOTIDE SEQUENCE [LARGE SCALE GENOMIC DNA]</scope>
    <source>
        <strain evidence="12">SH3</strain>
    </source>
</reference>
<accession>F4PTW1</accession>
<comment type="similarity">
    <text evidence="2">Belongs to the glycosyl hydrolase 25 family.</text>
</comment>
<evidence type="ECO:0000256" key="2">
    <source>
        <dbReference type="ARBA" id="ARBA00010646"/>
    </source>
</evidence>
<dbReference type="GO" id="GO:0048870">
    <property type="term" value="P:cell motility"/>
    <property type="evidence" value="ECO:0007669"/>
    <property type="project" value="TreeGrafter"/>
</dbReference>
<dbReference type="Gene3D" id="3.20.20.80">
    <property type="entry name" value="Glycosidases"/>
    <property type="match status" value="1"/>
</dbReference>
<evidence type="ECO:0000313" key="11">
    <source>
        <dbReference type="EMBL" id="EGG20940.1"/>
    </source>
</evidence>
<dbReference type="GeneID" id="14874028"/>
<dbReference type="KEGG" id="dfa:DFA_00809"/>
<evidence type="ECO:0000256" key="7">
    <source>
        <dbReference type="ARBA" id="ARBA00022801"/>
    </source>
</evidence>
<dbReference type="GO" id="GO:0031640">
    <property type="term" value="P:killing of cells of another organism"/>
    <property type="evidence" value="ECO:0007669"/>
    <property type="project" value="UniProtKB-KW"/>
</dbReference>
<proteinExistence type="inferred from homology"/>
<gene>
    <name evidence="11" type="ORF">DFA_00809</name>
</gene>
<feature type="chain" id="PRO_5003313324" evidence="10">
    <location>
        <begin position="24"/>
        <end position="274"/>
    </location>
</feature>
<evidence type="ECO:0000256" key="8">
    <source>
        <dbReference type="ARBA" id="ARBA00023295"/>
    </source>
</evidence>
<evidence type="ECO:0000256" key="1">
    <source>
        <dbReference type="ARBA" id="ARBA00004613"/>
    </source>
</evidence>
<keyword evidence="6 10" id="KW-0732">Signal</keyword>
<evidence type="ECO:0000256" key="5">
    <source>
        <dbReference type="ARBA" id="ARBA00022638"/>
    </source>
</evidence>
<dbReference type="PANTHER" id="PTHR23208">
    <property type="entry name" value="LYSOZYME PROTEIN"/>
    <property type="match status" value="1"/>
</dbReference>
<dbReference type="GO" id="GO:0098609">
    <property type="term" value="P:cell-cell adhesion"/>
    <property type="evidence" value="ECO:0007669"/>
    <property type="project" value="TreeGrafter"/>
</dbReference>
<dbReference type="GO" id="GO:0016998">
    <property type="term" value="P:cell wall macromolecule catabolic process"/>
    <property type="evidence" value="ECO:0007669"/>
    <property type="project" value="InterPro"/>
</dbReference>
<dbReference type="PROSITE" id="PS51904">
    <property type="entry name" value="GLYCOSYL_HYDROL_F25_2"/>
    <property type="match status" value="1"/>
</dbReference>
<dbReference type="InterPro" id="IPR002053">
    <property type="entry name" value="Glyco_hydro_25"/>
</dbReference>
<dbReference type="GO" id="GO:0005576">
    <property type="term" value="C:extracellular region"/>
    <property type="evidence" value="ECO:0007669"/>
    <property type="project" value="UniProtKB-SubCell"/>
</dbReference>
<name>F4PTW1_CACFS</name>
<dbReference type="InterPro" id="IPR017853">
    <property type="entry name" value="GH"/>
</dbReference>
<keyword evidence="5" id="KW-0081">Bacteriolytic enzyme</keyword>
<feature type="region of interest" description="Disordered" evidence="9">
    <location>
        <begin position="238"/>
        <end position="274"/>
    </location>
</feature>
<dbReference type="PANTHER" id="PTHR23208:SF11">
    <property type="entry name" value="COUNTING FACTOR 45-1-RELATED"/>
    <property type="match status" value="1"/>
</dbReference>
<dbReference type="GO" id="GO:0003796">
    <property type="term" value="F:lysozyme activity"/>
    <property type="evidence" value="ECO:0007669"/>
    <property type="project" value="InterPro"/>
</dbReference>
<keyword evidence="4" id="KW-0929">Antimicrobial</keyword>
<dbReference type="GO" id="GO:0009253">
    <property type="term" value="P:peptidoglycan catabolic process"/>
    <property type="evidence" value="ECO:0007669"/>
    <property type="project" value="InterPro"/>
</dbReference>
<dbReference type="Proteomes" id="UP000007797">
    <property type="component" value="Unassembled WGS sequence"/>
</dbReference>
<evidence type="ECO:0000256" key="10">
    <source>
        <dbReference type="SAM" id="SignalP"/>
    </source>
</evidence>
<dbReference type="GO" id="GO:0007165">
    <property type="term" value="P:signal transduction"/>
    <property type="evidence" value="ECO:0007669"/>
    <property type="project" value="TreeGrafter"/>
</dbReference>
<keyword evidence="8" id="KW-0326">Glycosidase</keyword>
<sequence>MSKAIIFTLAIVALSISSVVVNAYNVVDVDADTSGTITLSQFQCLAQQNEKIIIEAWSGGIGLNKNLAAAYQRATAAKLQVDLYAFFCSKCDGNNPVSNPIKTLKSYFMENDINFGTLWIEVEQCDGCWSGSVSENAQFVVQTVKAAISLQITIGIYSSVDEWAQTVGSFDDYSALKQWYAHYDGVPSFNDTEYYSYGGWTKPTMKQYIGNTQQCGVNVDLNYFAGFSPTTVIITSGSHSSTGTSSSTGSSSTSGSGSATGSTAGQTSTSGSSY</sequence>
<keyword evidence="12" id="KW-1185">Reference proteome</keyword>
<evidence type="ECO:0000256" key="4">
    <source>
        <dbReference type="ARBA" id="ARBA00022529"/>
    </source>
</evidence>
<dbReference type="OrthoDB" id="2251794at2759"/>
<dbReference type="AlphaFoldDB" id="F4PTW1"/>
<protein>
    <submittedName>
        <fullName evidence="11">Component of the counting factor complex</fullName>
    </submittedName>
</protein>
<dbReference type="InterPro" id="IPR051595">
    <property type="entry name" value="GH25_Enzymes"/>
</dbReference>